<evidence type="ECO:0000313" key="2">
    <source>
        <dbReference type="EMBL" id="QIU96692.1"/>
    </source>
</evidence>
<organism evidence="2 3">
    <name type="scientific">Bacteroides faecium</name>
    <dbReference type="NCBI Taxonomy" id="2715212"/>
    <lineage>
        <taxon>Bacteria</taxon>
        <taxon>Pseudomonadati</taxon>
        <taxon>Bacteroidota</taxon>
        <taxon>Bacteroidia</taxon>
        <taxon>Bacteroidales</taxon>
        <taxon>Bacteroidaceae</taxon>
        <taxon>Bacteroides</taxon>
    </lineage>
</organism>
<dbReference type="Pfam" id="PF00149">
    <property type="entry name" value="Metallophos"/>
    <property type="match status" value="1"/>
</dbReference>
<dbReference type="RefSeq" id="WP_167966236.1">
    <property type="nucleotide sequence ID" value="NZ_CP050831.1"/>
</dbReference>
<accession>A0A6H0KTM0</accession>
<dbReference type="GO" id="GO:0016787">
    <property type="term" value="F:hydrolase activity"/>
    <property type="evidence" value="ECO:0007669"/>
    <property type="project" value="InterPro"/>
</dbReference>
<dbReference type="PANTHER" id="PTHR46546:SF4">
    <property type="entry name" value="SHEWANELLA-LIKE PROTEIN PHOSPHATASE 1"/>
    <property type="match status" value="1"/>
</dbReference>
<proteinExistence type="predicted"/>
<dbReference type="KEGG" id="bfc:BacF7301_22195"/>
<keyword evidence="3" id="KW-1185">Reference proteome</keyword>
<protein>
    <submittedName>
        <fullName evidence="2">Serine/threonine protein phosphatase</fullName>
    </submittedName>
</protein>
<dbReference type="InterPro" id="IPR029052">
    <property type="entry name" value="Metallo-depent_PP-like"/>
</dbReference>
<dbReference type="InterPro" id="IPR004843">
    <property type="entry name" value="Calcineurin-like_PHP"/>
</dbReference>
<dbReference type="PANTHER" id="PTHR46546">
    <property type="entry name" value="SHEWANELLA-LIKE PROTEIN PHOSPHATASE 1"/>
    <property type="match status" value="1"/>
</dbReference>
<gene>
    <name evidence="2" type="ORF">BacF7301_22195</name>
</gene>
<dbReference type="SUPFAM" id="SSF56300">
    <property type="entry name" value="Metallo-dependent phosphatases"/>
    <property type="match status" value="1"/>
</dbReference>
<dbReference type="AlphaFoldDB" id="A0A6H0KTM0"/>
<dbReference type="PROSITE" id="PS51257">
    <property type="entry name" value="PROKAR_LIPOPROTEIN"/>
    <property type="match status" value="1"/>
</dbReference>
<dbReference type="Proteomes" id="UP000501780">
    <property type="component" value="Chromosome"/>
</dbReference>
<evidence type="ECO:0000259" key="1">
    <source>
        <dbReference type="Pfam" id="PF00149"/>
    </source>
</evidence>
<name>A0A6H0KTM0_9BACE</name>
<dbReference type="EMBL" id="CP050831">
    <property type="protein sequence ID" value="QIU96692.1"/>
    <property type="molecule type" value="Genomic_DNA"/>
</dbReference>
<feature type="domain" description="Calcineurin-like phosphoesterase" evidence="1">
    <location>
        <begin position="114"/>
        <end position="337"/>
    </location>
</feature>
<sequence length="390" mass="44685">MKKIYSIYFLLGLFVTALYSCGEDLTPVGPDITETTHFRNDGPYLFYENGKLKILEVTKDNTLSIREESGLPAGLKLDVYSDDNKFLFQVPINKVENFERPEWKDQTSTYGKTFAVSDLHGRFDLFAAILKTGKVINDQYEWTYGNNHLVIDGDIFDRGADVLPILWLIYKLEFEAQAAGGKVTTILGDHEEMVMRDNLKYTFAKYNNLSQKAMNMTYGKMWGLTNVMGNWLRSKNTIQIVGDNLYVHAGLSKAFMERTETVPEINELVSKSIYLTKEERKKQFPNIADFLYSDDYDGPLWYRGMVKTSSSYNPIKEADVDKLLSGYNVKRVIVGHTENSRIKFNYGGKVYDICVNHPDAFEDEETRAMLIEGESIMAMNDEGELKMIKK</sequence>
<reference evidence="2 3" key="1">
    <citation type="submission" date="2020-03" db="EMBL/GenBank/DDBJ databases">
        <title>Genomic analysis of Bacteroides faecium CBA7301.</title>
        <authorList>
            <person name="Kim J."/>
            <person name="Roh S.W."/>
        </authorList>
    </citation>
    <scope>NUCLEOTIDE SEQUENCE [LARGE SCALE GENOMIC DNA]</scope>
    <source>
        <strain evidence="2 3">CBA7301</strain>
    </source>
</reference>
<evidence type="ECO:0000313" key="3">
    <source>
        <dbReference type="Proteomes" id="UP000501780"/>
    </source>
</evidence>
<dbReference type="Gene3D" id="3.60.21.10">
    <property type="match status" value="1"/>
</dbReference>